<dbReference type="RefSeq" id="WP_264774935.1">
    <property type="nucleotide sequence ID" value="NZ_AP026560.1"/>
</dbReference>
<protein>
    <submittedName>
        <fullName evidence="1">Uncharacterized protein</fullName>
    </submittedName>
</protein>
<organism evidence="1 2">
    <name type="scientific">Deinococcus aetherius</name>
    <dbReference type="NCBI Taxonomy" id="200252"/>
    <lineage>
        <taxon>Bacteria</taxon>
        <taxon>Thermotogati</taxon>
        <taxon>Deinococcota</taxon>
        <taxon>Deinococci</taxon>
        <taxon>Deinococcales</taxon>
        <taxon>Deinococcaceae</taxon>
        <taxon>Deinococcus</taxon>
    </lineage>
</organism>
<keyword evidence="2" id="KW-1185">Reference proteome</keyword>
<name>A0ABN6RFU9_9DEIO</name>
<proteinExistence type="predicted"/>
<dbReference type="EMBL" id="AP026560">
    <property type="protein sequence ID" value="BDP42230.1"/>
    <property type="molecule type" value="Genomic_DNA"/>
</dbReference>
<evidence type="ECO:0000313" key="1">
    <source>
        <dbReference type="EMBL" id="BDP42230.1"/>
    </source>
</evidence>
<accession>A0ABN6RFU9</accession>
<reference evidence="1" key="1">
    <citation type="submission" date="2022-07" db="EMBL/GenBank/DDBJ databases">
        <title>Complete Genome Sequence of the Radioresistant Bacterium Deinococcus aetherius ST0316, Isolated from the Air Dust collected in Lower Stratosphere above Japan.</title>
        <authorList>
            <person name="Satoh K."/>
            <person name="Hagiwara K."/>
            <person name="Katsumata K."/>
            <person name="Kubo A."/>
            <person name="Yokobori S."/>
            <person name="Yamagishi A."/>
            <person name="Oono Y."/>
            <person name="Narumi I."/>
        </authorList>
    </citation>
    <scope>NUCLEOTIDE SEQUENCE</scope>
    <source>
        <strain evidence="1">ST0316</strain>
    </source>
</reference>
<gene>
    <name evidence="1" type="ORF">DAETH_21990</name>
</gene>
<dbReference type="Proteomes" id="UP001064971">
    <property type="component" value="Chromosome"/>
</dbReference>
<sequence>MPGASEFVSFFLGGVTVSGFVSHEELARIESGAVVDVTLCGVIAVHADVGEAVPLGDVPCTFIGGEPSPFVPARKE</sequence>
<evidence type="ECO:0000313" key="2">
    <source>
        <dbReference type="Proteomes" id="UP001064971"/>
    </source>
</evidence>